<dbReference type="GO" id="GO:0006352">
    <property type="term" value="P:DNA-templated transcription initiation"/>
    <property type="evidence" value="ECO:0007669"/>
    <property type="project" value="InterPro"/>
</dbReference>
<evidence type="ECO:0000313" key="9">
    <source>
        <dbReference type="Proteomes" id="UP000199651"/>
    </source>
</evidence>
<evidence type="ECO:0000256" key="1">
    <source>
        <dbReference type="ARBA" id="ARBA00010641"/>
    </source>
</evidence>
<keyword evidence="9" id="KW-1185">Reference proteome</keyword>
<keyword evidence="3" id="KW-0731">Sigma factor</keyword>
<dbReference type="InterPro" id="IPR007627">
    <property type="entry name" value="RNA_pol_sigma70_r2"/>
</dbReference>
<evidence type="ECO:0000256" key="3">
    <source>
        <dbReference type="ARBA" id="ARBA00023082"/>
    </source>
</evidence>
<keyword evidence="5" id="KW-0804">Transcription</keyword>
<feature type="domain" description="RNA polymerase sigma-70 region 2" evidence="6">
    <location>
        <begin position="24"/>
        <end position="91"/>
    </location>
</feature>
<dbReference type="OrthoDB" id="5518337at2"/>
<evidence type="ECO:0000259" key="6">
    <source>
        <dbReference type="Pfam" id="PF04542"/>
    </source>
</evidence>
<accession>A0A1H0STR5</accession>
<sequence>MASMTPSDHPDLAGPGGAAALTRLYDSYAREIHRYLARRLDTATADDLVAQTFLIAWEQRGDYRRDRASARAWLYGIATNLFRRHARSEVRALRAMERQGVASHSDPTALVAGRIDAAREAQRIAGAIAGLRDEERDVLLLVAWADLGPTEVADALGVKVATVRTRLHRARTALRGHLSKEDSDV</sequence>
<name>A0A1H0STR5_9PSEU</name>
<dbReference type="InterPro" id="IPR039425">
    <property type="entry name" value="RNA_pol_sigma-70-like"/>
</dbReference>
<feature type="domain" description="RNA polymerase sigma factor 70 region 4 type 2" evidence="7">
    <location>
        <begin position="122"/>
        <end position="174"/>
    </location>
</feature>
<dbReference type="InterPro" id="IPR013325">
    <property type="entry name" value="RNA_pol_sigma_r2"/>
</dbReference>
<dbReference type="InterPro" id="IPR013324">
    <property type="entry name" value="RNA_pol_sigma_r3/r4-like"/>
</dbReference>
<evidence type="ECO:0000256" key="5">
    <source>
        <dbReference type="ARBA" id="ARBA00023163"/>
    </source>
</evidence>
<dbReference type="CDD" id="cd06171">
    <property type="entry name" value="Sigma70_r4"/>
    <property type="match status" value="1"/>
</dbReference>
<reference evidence="9" key="1">
    <citation type="submission" date="2016-10" db="EMBL/GenBank/DDBJ databases">
        <authorList>
            <person name="Varghese N."/>
            <person name="Submissions S."/>
        </authorList>
    </citation>
    <scope>NUCLEOTIDE SEQUENCE [LARGE SCALE GENOMIC DNA]</scope>
    <source>
        <strain evidence="9">IBRC-M 10655</strain>
    </source>
</reference>
<dbReference type="Proteomes" id="UP000199651">
    <property type="component" value="Unassembled WGS sequence"/>
</dbReference>
<dbReference type="PANTHER" id="PTHR43133">
    <property type="entry name" value="RNA POLYMERASE ECF-TYPE SIGMA FACTO"/>
    <property type="match status" value="1"/>
</dbReference>
<dbReference type="Gene3D" id="1.10.10.10">
    <property type="entry name" value="Winged helix-like DNA-binding domain superfamily/Winged helix DNA-binding domain"/>
    <property type="match status" value="1"/>
</dbReference>
<proteinExistence type="inferred from homology"/>
<dbReference type="Pfam" id="PF04542">
    <property type="entry name" value="Sigma70_r2"/>
    <property type="match status" value="1"/>
</dbReference>
<dbReference type="AlphaFoldDB" id="A0A1H0STR5"/>
<dbReference type="SUPFAM" id="SSF88946">
    <property type="entry name" value="Sigma2 domain of RNA polymerase sigma factors"/>
    <property type="match status" value="1"/>
</dbReference>
<dbReference type="STRING" id="504798.SAMN05421871_11473"/>
<organism evidence="8 9">
    <name type="scientific">Actinokineospora alba</name>
    <dbReference type="NCBI Taxonomy" id="504798"/>
    <lineage>
        <taxon>Bacteria</taxon>
        <taxon>Bacillati</taxon>
        <taxon>Actinomycetota</taxon>
        <taxon>Actinomycetes</taxon>
        <taxon>Pseudonocardiales</taxon>
        <taxon>Pseudonocardiaceae</taxon>
        <taxon>Actinokineospora</taxon>
    </lineage>
</organism>
<dbReference type="NCBIfam" id="TIGR02937">
    <property type="entry name" value="sigma70-ECF"/>
    <property type="match status" value="1"/>
</dbReference>
<dbReference type="GO" id="GO:0016987">
    <property type="term" value="F:sigma factor activity"/>
    <property type="evidence" value="ECO:0007669"/>
    <property type="project" value="UniProtKB-KW"/>
</dbReference>
<evidence type="ECO:0000259" key="7">
    <source>
        <dbReference type="Pfam" id="PF08281"/>
    </source>
</evidence>
<dbReference type="InterPro" id="IPR013249">
    <property type="entry name" value="RNA_pol_sigma70_r4_t2"/>
</dbReference>
<dbReference type="PANTHER" id="PTHR43133:SF8">
    <property type="entry name" value="RNA POLYMERASE SIGMA FACTOR HI_1459-RELATED"/>
    <property type="match status" value="1"/>
</dbReference>
<dbReference type="SUPFAM" id="SSF88659">
    <property type="entry name" value="Sigma3 and sigma4 domains of RNA polymerase sigma factors"/>
    <property type="match status" value="1"/>
</dbReference>
<dbReference type="Gene3D" id="1.10.1740.10">
    <property type="match status" value="1"/>
</dbReference>
<evidence type="ECO:0000313" key="8">
    <source>
        <dbReference type="EMBL" id="SDP44646.1"/>
    </source>
</evidence>
<protein>
    <submittedName>
        <fullName evidence="8">RNA polymerase sigma-70 factor, ECF subfamily</fullName>
    </submittedName>
</protein>
<dbReference type="Pfam" id="PF08281">
    <property type="entry name" value="Sigma70_r4_2"/>
    <property type="match status" value="1"/>
</dbReference>
<keyword evidence="2" id="KW-0805">Transcription regulation</keyword>
<dbReference type="EMBL" id="FNJB01000009">
    <property type="protein sequence ID" value="SDP44646.1"/>
    <property type="molecule type" value="Genomic_DNA"/>
</dbReference>
<dbReference type="GO" id="GO:0003677">
    <property type="term" value="F:DNA binding"/>
    <property type="evidence" value="ECO:0007669"/>
    <property type="project" value="UniProtKB-KW"/>
</dbReference>
<dbReference type="InterPro" id="IPR014284">
    <property type="entry name" value="RNA_pol_sigma-70_dom"/>
</dbReference>
<keyword evidence="4" id="KW-0238">DNA-binding</keyword>
<dbReference type="InterPro" id="IPR036388">
    <property type="entry name" value="WH-like_DNA-bd_sf"/>
</dbReference>
<evidence type="ECO:0000256" key="2">
    <source>
        <dbReference type="ARBA" id="ARBA00023015"/>
    </source>
</evidence>
<evidence type="ECO:0000256" key="4">
    <source>
        <dbReference type="ARBA" id="ARBA00023125"/>
    </source>
</evidence>
<comment type="similarity">
    <text evidence="1">Belongs to the sigma-70 factor family. ECF subfamily.</text>
</comment>
<gene>
    <name evidence="8" type="ORF">SAMN05192558_10973</name>
</gene>